<sequence>MNMLEKYQTISIFSAIVIGLLLGQFTVVEAYAGHFIVPFLFFMLYGLFLVIPLARLKHAFKNMRFLGTGAIINFIWSPILAWGLGALFLADHPTLWIGFIMLMVTPCTDWYLMFTAIAKGNTALSTTILPVNLILQMLLLPVYLYIFAGAIQPVPLSIIGQSMVVVLVLPFVLAHLTRYALRKKAHLLSDRLIPFFTNAQMIFLSLAIMAMFASQGNHLLDNLEIIYILLIPILLFFFINFMLAQVVGRRMKFSYEDTASLSLTIIARNSPVALAITVTAFPDQPLIALALVIGPLIELPVLMIVSKVLLLLRINRVGRV</sequence>
<evidence type="ECO:0000256" key="4">
    <source>
        <dbReference type="ARBA" id="ARBA00022475"/>
    </source>
</evidence>
<dbReference type="PANTHER" id="PTHR43057:SF1">
    <property type="entry name" value="ARSENICAL-RESISTANCE PROTEIN 3"/>
    <property type="match status" value="1"/>
</dbReference>
<keyword evidence="6 8" id="KW-1133">Transmembrane helix</keyword>
<organism evidence="9 10">
    <name type="scientific">Salinicoccus siamensis</name>
    <dbReference type="NCBI Taxonomy" id="381830"/>
    <lineage>
        <taxon>Bacteria</taxon>
        <taxon>Bacillati</taxon>
        <taxon>Bacillota</taxon>
        <taxon>Bacilli</taxon>
        <taxon>Bacillales</taxon>
        <taxon>Staphylococcaceae</taxon>
        <taxon>Salinicoccus</taxon>
    </lineage>
</organism>
<gene>
    <name evidence="9" type="ORF">ACFFLE_08720</name>
</gene>
<dbReference type="EMBL" id="JBHMAH010000029">
    <property type="protein sequence ID" value="MFB9861145.1"/>
    <property type="molecule type" value="Genomic_DNA"/>
</dbReference>
<dbReference type="PANTHER" id="PTHR43057">
    <property type="entry name" value="ARSENITE EFFLUX TRANSPORTER"/>
    <property type="match status" value="1"/>
</dbReference>
<feature type="transmembrane region" description="Helical" evidence="8">
    <location>
        <begin position="95"/>
        <end position="114"/>
    </location>
</feature>
<dbReference type="InterPro" id="IPR038770">
    <property type="entry name" value="Na+/solute_symporter_sf"/>
</dbReference>
<dbReference type="RefSeq" id="WP_380570710.1">
    <property type="nucleotide sequence ID" value="NZ_JBHMAH010000029.1"/>
</dbReference>
<keyword evidence="5 8" id="KW-0812">Transmembrane</keyword>
<feature type="transmembrane region" description="Helical" evidence="8">
    <location>
        <begin position="126"/>
        <end position="146"/>
    </location>
</feature>
<comment type="subcellular location">
    <subcellularLocation>
        <location evidence="1">Cell membrane</location>
        <topology evidence="1">Multi-pass membrane protein</topology>
    </subcellularLocation>
</comment>
<evidence type="ECO:0000256" key="5">
    <source>
        <dbReference type="ARBA" id="ARBA00022692"/>
    </source>
</evidence>
<evidence type="ECO:0000256" key="8">
    <source>
        <dbReference type="SAM" id="Phobius"/>
    </source>
</evidence>
<comment type="caution">
    <text evidence="9">The sequence shown here is derived from an EMBL/GenBank/DDBJ whole genome shotgun (WGS) entry which is preliminary data.</text>
</comment>
<reference evidence="9 10" key="1">
    <citation type="submission" date="2024-09" db="EMBL/GenBank/DDBJ databases">
        <authorList>
            <person name="Sun Q."/>
            <person name="Mori K."/>
        </authorList>
    </citation>
    <scope>NUCLEOTIDE SEQUENCE [LARGE SCALE GENOMIC DNA]</scope>
    <source>
        <strain evidence="9 10">JCM 12822</strain>
    </source>
</reference>
<dbReference type="InterPro" id="IPR002657">
    <property type="entry name" value="BilAc:Na_symport/Acr3"/>
</dbReference>
<evidence type="ECO:0000256" key="3">
    <source>
        <dbReference type="ARBA" id="ARBA00022448"/>
    </source>
</evidence>
<name>A0ABV5Z701_9STAP</name>
<feature type="transmembrane region" description="Helical" evidence="8">
    <location>
        <begin position="259"/>
        <end position="281"/>
    </location>
</feature>
<protein>
    <submittedName>
        <fullName evidence="9">Arsenic resistance protein</fullName>
    </submittedName>
</protein>
<evidence type="ECO:0000256" key="6">
    <source>
        <dbReference type="ARBA" id="ARBA00022989"/>
    </source>
</evidence>
<accession>A0ABV5Z701</accession>
<keyword evidence="4" id="KW-1003">Cell membrane</keyword>
<feature type="transmembrane region" description="Helical" evidence="8">
    <location>
        <begin position="158"/>
        <end position="181"/>
    </location>
</feature>
<feature type="transmembrane region" description="Helical" evidence="8">
    <location>
        <begin position="193"/>
        <end position="213"/>
    </location>
</feature>
<keyword evidence="3" id="KW-0813">Transport</keyword>
<keyword evidence="10" id="KW-1185">Reference proteome</keyword>
<evidence type="ECO:0000256" key="2">
    <source>
        <dbReference type="ARBA" id="ARBA00010110"/>
    </source>
</evidence>
<keyword evidence="7 8" id="KW-0472">Membrane</keyword>
<evidence type="ECO:0000256" key="7">
    <source>
        <dbReference type="ARBA" id="ARBA00023136"/>
    </source>
</evidence>
<evidence type="ECO:0000313" key="9">
    <source>
        <dbReference type="EMBL" id="MFB9861145.1"/>
    </source>
</evidence>
<feature type="transmembrane region" description="Helical" evidence="8">
    <location>
        <begin position="7"/>
        <end position="25"/>
    </location>
</feature>
<feature type="transmembrane region" description="Helical" evidence="8">
    <location>
        <begin position="225"/>
        <end position="247"/>
    </location>
</feature>
<comment type="similarity">
    <text evidence="2">Belongs to the arsenical resistance-3 (ACR3) (TC 2.A.59) family.</text>
</comment>
<feature type="transmembrane region" description="Helical" evidence="8">
    <location>
        <begin position="287"/>
        <end position="312"/>
    </location>
</feature>
<evidence type="ECO:0000256" key="1">
    <source>
        <dbReference type="ARBA" id="ARBA00004651"/>
    </source>
</evidence>
<feature type="transmembrane region" description="Helical" evidence="8">
    <location>
        <begin position="31"/>
        <end position="53"/>
    </location>
</feature>
<proteinExistence type="inferred from homology"/>
<dbReference type="Proteomes" id="UP001589740">
    <property type="component" value="Unassembled WGS sequence"/>
</dbReference>
<evidence type="ECO:0000313" key="10">
    <source>
        <dbReference type="Proteomes" id="UP001589740"/>
    </source>
</evidence>
<dbReference type="Gene3D" id="1.20.1530.20">
    <property type="match status" value="1"/>
</dbReference>
<dbReference type="Pfam" id="PF01758">
    <property type="entry name" value="SBF"/>
    <property type="match status" value="1"/>
</dbReference>
<feature type="transmembrane region" description="Helical" evidence="8">
    <location>
        <begin position="65"/>
        <end position="89"/>
    </location>
</feature>
<dbReference type="InterPro" id="IPR004706">
    <property type="entry name" value="Arsenical-R_Acr3"/>
</dbReference>